<evidence type="ECO:0008006" key="4">
    <source>
        <dbReference type="Google" id="ProtNLM"/>
    </source>
</evidence>
<proteinExistence type="predicted"/>
<reference evidence="2 3" key="1">
    <citation type="submission" date="2015-12" db="EMBL/GenBank/DDBJ databases">
        <title>Draft genome sequence of Moniliophthora roreri, the causal agent of frosty pod rot of cacao.</title>
        <authorList>
            <person name="Aime M.C."/>
            <person name="Diaz-Valderrama J.R."/>
            <person name="Kijpornyongpan T."/>
            <person name="Phillips-Mora W."/>
        </authorList>
    </citation>
    <scope>NUCLEOTIDE SEQUENCE [LARGE SCALE GENOMIC DNA]</scope>
    <source>
        <strain evidence="2 3">MCA 2952</strain>
    </source>
</reference>
<accession>A0A0W0G6R3</accession>
<feature type="signal peptide" evidence="1">
    <location>
        <begin position="1"/>
        <end position="26"/>
    </location>
</feature>
<evidence type="ECO:0000256" key="1">
    <source>
        <dbReference type="SAM" id="SignalP"/>
    </source>
</evidence>
<dbReference type="EMBL" id="LATX01000962">
    <property type="protein sequence ID" value="KTB44252.1"/>
    <property type="molecule type" value="Genomic_DNA"/>
</dbReference>
<keyword evidence="1" id="KW-0732">Signal</keyword>
<feature type="chain" id="PRO_5006902371" description="Nudix hydrolase domain-containing protein" evidence="1">
    <location>
        <begin position="27"/>
        <end position="357"/>
    </location>
</feature>
<gene>
    <name evidence="2" type="ORF">WG66_3181</name>
</gene>
<name>A0A0W0G6R3_MONRR</name>
<comment type="caution">
    <text evidence="2">The sequence shown here is derived from an EMBL/GenBank/DDBJ whole genome shotgun (WGS) entry which is preliminary data.</text>
</comment>
<organism evidence="2 3">
    <name type="scientific">Moniliophthora roreri</name>
    <name type="common">Frosty pod rot fungus</name>
    <name type="synonym">Monilia roreri</name>
    <dbReference type="NCBI Taxonomy" id="221103"/>
    <lineage>
        <taxon>Eukaryota</taxon>
        <taxon>Fungi</taxon>
        <taxon>Dikarya</taxon>
        <taxon>Basidiomycota</taxon>
        <taxon>Agaricomycotina</taxon>
        <taxon>Agaricomycetes</taxon>
        <taxon>Agaricomycetidae</taxon>
        <taxon>Agaricales</taxon>
        <taxon>Marasmiineae</taxon>
        <taxon>Marasmiaceae</taxon>
        <taxon>Moniliophthora</taxon>
    </lineage>
</organism>
<dbReference type="Proteomes" id="UP000054988">
    <property type="component" value="Unassembled WGS sequence"/>
</dbReference>
<evidence type="ECO:0000313" key="2">
    <source>
        <dbReference type="EMBL" id="KTB44252.1"/>
    </source>
</evidence>
<sequence length="357" mass="38701">MTPSSIRAVLLLSISFFLISFKTLRAAAAAQASTFSFSCEDAARRLGQPVDGWKVVKNRKNAGAGGERCVRDVANLTCEALENLYYHPETRIAGCCQADGSVTWQDEEAKLGFCCAPGHDWTGDISSGEGGCCPTGMIMVEGMCVDKATTTEGDEEKGKSGGCGCHSSSKTLSSDEPMVSAAAVEASSEVVEDFQDDELDPTDIGIRYGRCYTLGIADGRQIGSNRENAIYTPGGLFQDIPFRVCSSTSDCARRERDEELTSKDSFVLEDQMGRYNDAKGTMGWVTSTLRGVLKMMFTTDGDDASVFVAKRNASCVDGDRPCGLLLRGLPVELRFNETECWVEESAHTSFDRERDEL</sequence>
<protein>
    <recommendedName>
        <fullName evidence="4">Nudix hydrolase domain-containing protein</fullName>
    </recommendedName>
</protein>
<dbReference type="AlphaFoldDB" id="A0A0W0G6R3"/>
<evidence type="ECO:0000313" key="3">
    <source>
        <dbReference type="Proteomes" id="UP000054988"/>
    </source>
</evidence>